<reference evidence="1" key="1">
    <citation type="submission" date="2021-11" db="EMBL/GenBank/DDBJ databases">
        <authorList>
            <person name="Islam A."/>
            <person name="Islam S."/>
            <person name="Flora M.S."/>
            <person name="Rahman M."/>
            <person name="Ziaur R.M."/>
            <person name="Epstein J.H."/>
            <person name="Hassan M."/>
            <person name="Klassen M."/>
            <person name="Woodard K."/>
            <person name="Webb A."/>
            <person name="Webby R.J."/>
            <person name="El Zowalaty M.E."/>
        </authorList>
    </citation>
    <scope>NUCLEOTIDE SEQUENCE</scope>
    <source>
        <strain evidence="1">Pbs3</strain>
    </source>
</reference>
<name>A0AAU9LEI7_9STRA</name>
<dbReference type="GO" id="GO:0003676">
    <property type="term" value="F:nucleic acid binding"/>
    <property type="evidence" value="ECO:0007669"/>
    <property type="project" value="InterPro"/>
</dbReference>
<gene>
    <name evidence="1" type="ORF">PBS003_LOCUS8684</name>
</gene>
<dbReference type="EMBL" id="CAKKTJ010000332">
    <property type="protein sequence ID" value="CAH0482086.1"/>
    <property type="molecule type" value="Genomic_DNA"/>
</dbReference>
<evidence type="ECO:0000313" key="1">
    <source>
        <dbReference type="EMBL" id="CAH0482086.1"/>
    </source>
</evidence>
<dbReference type="AlphaFoldDB" id="A0AAU9LEI7"/>
<sequence>MESRTGMSQYLDAFEELVVGLQTLGEVVDEAIQLKKNTTMEKTFQANGNAGKCIGGRANDRKRNAPRKNRGAFKGKCFGCNQVGHMKRDFPSQRGDNGN</sequence>
<organism evidence="1 2">
    <name type="scientific">Peronospora belbahrii</name>
    <dbReference type="NCBI Taxonomy" id="622444"/>
    <lineage>
        <taxon>Eukaryota</taxon>
        <taxon>Sar</taxon>
        <taxon>Stramenopiles</taxon>
        <taxon>Oomycota</taxon>
        <taxon>Peronosporomycetes</taxon>
        <taxon>Peronosporales</taxon>
        <taxon>Peronosporaceae</taxon>
        <taxon>Peronospora</taxon>
    </lineage>
</organism>
<evidence type="ECO:0008006" key="3">
    <source>
        <dbReference type="Google" id="ProtNLM"/>
    </source>
</evidence>
<evidence type="ECO:0000313" key="2">
    <source>
        <dbReference type="Proteomes" id="UP001160483"/>
    </source>
</evidence>
<dbReference type="InterPro" id="IPR036875">
    <property type="entry name" value="Znf_CCHC_sf"/>
</dbReference>
<dbReference type="Gene3D" id="4.10.60.10">
    <property type="entry name" value="Zinc finger, CCHC-type"/>
    <property type="match status" value="1"/>
</dbReference>
<proteinExistence type="predicted"/>
<dbReference type="Proteomes" id="UP001160483">
    <property type="component" value="Unassembled WGS sequence"/>
</dbReference>
<accession>A0AAU9LEI7</accession>
<dbReference type="GO" id="GO:0008270">
    <property type="term" value="F:zinc ion binding"/>
    <property type="evidence" value="ECO:0007669"/>
    <property type="project" value="InterPro"/>
</dbReference>
<comment type="caution">
    <text evidence="1">The sequence shown here is derived from an EMBL/GenBank/DDBJ whole genome shotgun (WGS) entry which is preliminary data.</text>
</comment>
<dbReference type="SUPFAM" id="SSF57756">
    <property type="entry name" value="Retrovirus zinc finger-like domains"/>
    <property type="match status" value="1"/>
</dbReference>
<protein>
    <recommendedName>
        <fullName evidence="3">CCHC-type domain-containing protein</fullName>
    </recommendedName>
</protein>